<evidence type="ECO:0000256" key="1">
    <source>
        <dbReference type="ARBA" id="ARBA00022553"/>
    </source>
</evidence>
<dbReference type="Pfam" id="PF00672">
    <property type="entry name" value="HAMP"/>
    <property type="match status" value="2"/>
</dbReference>
<feature type="domain" description="HAMP" evidence="3">
    <location>
        <begin position="8"/>
        <end position="60"/>
    </location>
</feature>
<dbReference type="PANTHER" id="PTHR45339:SF1">
    <property type="entry name" value="HYBRID SIGNAL TRANSDUCTION HISTIDINE KINASE J"/>
    <property type="match status" value="1"/>
</dbReference>
<dbReference type="GO" id="GO:0016020">
    <property type="term" value="C:membrane"/>
    <property type="evidence" value="ECO:0007669"/>
    <property type="project" value="InterPro"/>
</dbReference>
<proteinExistence type="predicted"/>
<keyword evidence="4" id="KW-0808">Transferase</keyword>
<dbReference type="OrthoDB" id="10266508at2759"/>
<dbReference type="FunFam" id="1.20.120.1530:FF:000003">
    <property type="entry name" value="Atypical/HisK protein kinase"/>
    <property type="match status" value="1"/>
</dbReference>
<dbReference type="RefSeq" id="XP_041285273.1">
    <property type="nucleotide sequence ID" value="XM_041432054.1"/>
</dbReference>
<dbReference type="InterPro" id="IPR003660">
    <property type="entry name" value="HAMP_dom"/>
</dbReference>
<dbReference type="PANTHER" id="PTHR45339">
    <property type="entry name" value="HYBRID SIGNAL TRANSDUCTION HISTIDINE KINASE J"/>
    <property type="match status" value="1"/>
</dbReference>
<feature type="domain" description="HAMP" evidence="3">
    <location>
        <begin position="100"/>
        <end position="152"/>
    </location>
</feature>
<keyword evidence="2" id="KW-0902">Two-component regulatory system</keyword>
<dbReference type="GeneID" id="64694313"/>
<dbReference type="AlphaFoldDB" id="A0A9P7ET26"/>
<dbReference type="SMART" id="SM00304">
    <property type="entry name" value="HAMP"/>
    <property type="match status" value="2"/>
</dbReference>
<sequence>MSAVEELRLLKAQVQDIARVCNAVAKGDLSQKITIQIKGEMSTLKGTVNFMLDQLSAFASEVTHVALEVGTQGILGGQARVEGEQGTWADLTRNVNKMASNLTNQVRSISEVTKAVALGDLSKVVNVDVQGEMLDLKMTVNSMVVQLSTLANEITRVSLEVGTEGILGVHHIGDRMCLTHAHCITLSSKTSTSLKSPTNSSCQYSPTFLYSINSVL</sequence>
<dbReference type="GO" id="GO:0016301">
    <property type="term" value="F:kinase activity"/>
    <property type="evidence" value="ECO:0007669"/>
    <property type="project" value="UniProtKB-KW"/>
</dbReference>
<dbReference type="SUPFAM" id="SSF58104">
    <property type="entry name" value="Methyl-accepting chemotaxis protein (MCP) signaling domain"/>
    <property type="match status" value="1"/>
</dbReference>
<evidence type="ECO:0000256" key="2">
    <source>
        <dbReference type="ARBA" id="ARBA00023012"/>
    </source>
</evidence>
<reference evidence="4" key="1">
    <citation type="journal article" date="2020" name="New Phytol.">
        <title>Comparative genomics reveals dynamic genome evolution in host specialist ectomycorrhizal fungi.</title>
        <authorList>
            <person name="Lofgren L.A."/>
            <person name="Nguyen N.H."/>
            <person name="Vilgalys R."/>
            <person name="Ruytinx J."/>
            <person name="Liao H.L."/>
            <person name="Branco S."/>
            <person name="Kuo A."/>
            <person name="LaButti K."/>
            <person name="Lipzen A."/>
            <person name="Andreopoulos W."/>
            <person name="Pangilinan J."/>
            <person name="Riley R."/>
            <person name="Hundley H."/>
            <person name="Na H."/>
            <person name="Barry K."/>
            <person name="Grigoriev I.V."/>
            <person name="Stajich J.E."/>
            <person name="Kennedy P.G."/>
        </authorList>
    </citation>
    <scope>NUCLEOTIDE SEQUENCE</scope>
    <source>
        <strain evidence="4">FC423</strain>
    </source>
</reference>
<evidence type="ECO:0000259" key="3">
    <source>
        <dbReference type="PROSITE" id="PS50885"/>
    </source>
</evidence>
<protein>
    <submittedName>
        <fullName evidence="4">Two-component system sensor kinase</fullName>
    </submittedName>
</protein>
<keyword evidence="5" id="KW-1185">Reference proteome</keyword>
<evidence type="ECO:0000313" key="5">
    <source>
        <dbReference type="Proteomes" id="UP000823399"/>
    </source>
</evidence>
<dbReference type="CDD" id="cd06225">
    <property type="entry name" value="HAMP"/>
    <property type="match status" value="2"/>
</dbReference>
<name>A0A9P7ET26_9AGAM</name>
<gene>
    <name evidence="4" type="ORF">F5147DRAFT_588039</name>
</gene>
<comment type="caution">
    <text evidence="4">The sequence shown here is derived from an EMBL/GenBank/DDBJ whole genome shotgun (WGS) entry which is preliminary data.</text>
</comment>
<dbReference type="GO" id="GO:0000160">
    <property type="term" value="P:phosphorelay signal transduction system"/>
    <property type="evidence" value="ECO:0007669"/>
    <property type="project" value="UniProtKB-KW"/>
</dbReference>
<dbReference type="Proteomes" id="UP000823399">
    <property type="component" value="Unassembled WGS sequence"/>
</dbReference>
<accession>A0A9P7ET26</accession>
<organism evidence="4 5">
    <name type="scientific">Suillus discolor</name>
    <dbReference type="NCBI Taxonomy" id="1912936"/>
    <lineage>
        <taxon>Eukaryota</taxon>
        <taxon>Fungi</taxon>
        <taxon>Dikarya</taxon>
        <taxon>Basidiomycota</taxon>
        <taxon>Agaricomycotina</taxon>
        <taxon>Agaricomycetes</taxon>
        <taxon>Agaricomycetidae</taxon>
        <taxon>Boletales</taxon>
        <taxon>Suillineae</taxon>
        <taxon>Suillaceae</taxon>
        <taxon>Suillus</taxon>
    </lineage>
</organism>
<dbReference type="PROSITE" id="PS50885">
    <property type="entry name" value="HAMP"/>
    <property type="match status" value="2"/>
</dbReference>
<keyword evidence="4" id="KW-0418">Kinase</keyword>
<keyword evidence="1" id="KW-0597">Phosphoprotein</keyword>
<evidence type="ECO:0000313" key="4">
    <source>
        <dbReference type="EMBL" id="KAG2087618.1"/>
    </source>
</evidence>
<dbReference type="EMBL" id="JABBWM010000130">
    <property type="protein sequence ID" value="KAG2087618.1"/>
    <property type="molecule type" value="Genomic_DNA"/>
</dbReference>
<dbReference type="Gene3D" id="1.20.120.1530">
    <property type="match status" value="1"/>
</dbReference>